<gene>
    <name evidence="9" type="ORF">F4Y08_09055</name>
</gene>
<evidence type="ECO:0000256" key="4">
    <source>
        <dbReference type="ARBA" id="ARBA00022692"/>
    </source>
</evidence>
<evidence type="ECO:0000313" key="9">
    <source>
        <dbReference type="EMBL" id="MYD90465.1"/>
    </source>
</evidence>
<keyword evidence="2 7" id="KW-0813">Transport</keyword>
<evidence type="ECO:0000256" key="3">
    <source>
        <dbReference type="ARBA" id="ARBA00022475"/>
    </source>
</evidence>
<dbReference type="SUPFAM" id="SSF161098">
    <property type="entry name" value="MetI-like"/>
    <property type="match status" value="1"/>
</dbReference>
<dbReference type="PANTHER" id="PTHR30193">
    <property type="entry name" value="ABC TRANSPORTER PERMEASE PROTEIN"/>
    <property type="match status" value="1"/>
</dbReference>
<feature type="transmembrane region" description="Helical" evidence="7">
    <location>
        <begin position="71"/>
        <end position="93"/>
    </location>
</feature>
<dbReference type="InterPro" id="IPR051393">
    <property type="entry name" value="ABC_transporter_permease"/>
</dbReference>
<dbReference type="InterPro" id="IPR035906">
    <property type="entry name" value="MetI-like_sf"/>
</dbReference>
<evidence type="ECO:0000256" key="5">
    <source>
        <dbReference type="ARBA" id="ARBA00022989"/>
    </source>
</evidence>
<dbReference type="PANTHER" id="PTHR30193:SF45">
    <property type="entry name" value="ABC TRANSPORTER PERMEASE PROTEIN"/>
    <property type="match status" value="1"/>
</dbReference>
<evidence type="ECO:0000256" key="6">
    <source>
        <dbReference type="ARBA" id="ARBA00023136"/>
    </source>
</evidence>
<organism evidence="9">
    <name type="scientific">Caldilineaceae bacterium SB0662_bin_9</name>
    <dbReference type="NCBI Taxonomy" id="2605258"/>
    <lineage>
        <taxon>Bacteria</taxon>
        <taxon>Bacillati</taxon>
        <taxon>Chloroflexota</taxon>
        <taxon>Caldilineae</taxon>
        <taxon>Caldilineales</taxon>
        <taxon>Caldilineaceae</taxon>
    </lineage>
</organism>
<feature type="transmembrane region" description="Helical" evidence="7">
    <location>
        <begin position="164"/>
        <end position="186"/>
    </location>
</feature>
<dbReference type="InterPro" id="IPR000515">
    <property type="entry name" value="MetI-like"/>
</dbReference>
<protein>
    <submittedName>
        <fullName evidence="9">Sugar ABC transporter permease</fullName>
    </submittedName>
</protein>
<comment type="caution">
    <text evidence="9">The sequence shown here is derived from an EMBL/GenBank/DDBJ whole genome shotgun (WGS) entry which is preliminary data.</text>
</comment>
<dbReference type="GO" id="GO:0005886">
    <property type="term" value="C:plasma membrane"/>
    <property type="evidence" value="ECO:0007669"/>
    <property type="project" value="UniProtKB-SubCell"/>
</dbReference>
<dbReference type="AlphaFoldDB" id="A0A6B1DUI2"/>
<feature type="transmembrane region" description="Helical" evidence="7">
    <location>
        <begin position="259"/>
        <end position="283"/>
    </location>
</feature>
<keyword evidence="3" id="KW-1003">Cell membrane</keyword>
<dbReference type="GO" id="GO:0055085">
    <property type="term" value="P:transmembrane transport"/>
    <property type="evidence" value="ECO:0007669"/>
    <property type="project" value="InterPro"/>
</dbReference>
<feature type="transmembrane region" description="Helical" evidence="7">
    <location>
        <begin position="105"/>
        <end position="124"/>
    </location>
</feature>
<feature type="transmembrane region" description="Helical" evidence="7">
    <location>
        <begin position="7"/>
        <end position="29"/>
    </location>
</feature>
<name>A0A6B1DUI2_9CHLR</name>
<evidence type="ECO:0000256" key="2">
    <source>
        <dbReference type="ARBA" id="ARBA00022448"/>
    </source>
</evidence>
<dbReference type="Pfam" id="PF00528">
    <property type="entry name" value="BPD_transp_1"/>
    <property type="match status" value="1"/>
</dbReference>
<comment type="similarity">
    <text evidence="7">Belongs to the binding-protein-dependent transport system permease family.</text>
</comment>
<evidence type="ECO:0000256" key="7">
    <source>
        <dbReference type="RuleBase" id="RU363032"/>
    </source>
</evidence>
<dbReference type="CDD" id="cd06261">
    <property type="entry name" value="TM_PBP2"/>
    <property type="match status" value="1"/>
</dbReference>
<dbReference type="EMBL" id="VXPY01000062">
    <property type="protein sequence ID" value="MYD90465.1"/>
    <property type="molecule type" value="Genomic_DNA"/>
</dbReference>
<evidence type="ECO:0000259" key="8">
    <source>
        <dbReference type="PROSITE" id="PS50928"/>
    </source>
</evidence>
<proteinExistence type="inferred from homology"/>
<evidence type="ECO:0000256" key="1">
    <source>
        <dbReference type="ARBA" id="ARBA00004651"/>
    </source>
</evidence>
<dbReference type="PROSITE" id="PS50928">
    <property type="entry name" value="ABC_TM1"/>
    <property type="match status" value="1"/>
</dbReference>
<reference evidence="9" key="1">
    <citation type="submission" date="2019-09" db="EMBL/GenBank/DDBJ databases">
        <title>Characterisation of the sponge microbiome using genome-centric metagenomics.</title>
        <authorList>
            <person name="Engelberts J.P."/>
            <person name="Robbins S.J."/>
            <person name="De Goeij J.M."/>
            <person name="Aranda M."/>
            <person name="Bell S.C."/>
            <person name="Webster N.S."/>
        </authorList>
    </citation>
    <scope>NUCLEOTIDE SEQUENCE</scope>
    <source>
        <strain evidence="9">SB0662_bin_9</strain>
    </source>
</reference>
<keyword evidence="6 7" id="KW-0472">Membrane</keyword>
<keyword evidence="4 7" id="KW-0812">Transmembrane</keyword>
<feature type="domain" description="ABC transmembrane type-1" evidence="8">
    <location>
        <begin position="67"/>
        <end position="278"/>
    </location>
</feature>
<keyword evidence="5 7" id="KW-1133">Transmembrane helix</keyword>
<feature type="transmembrane region" description="Helical" evidence="7">
    <location>
        <begin position="207"/>
        <end position="225"/>
    </location>
</feature>
<accession>A0A6B1DUI2</accession>
<sequence>MEVRRGLLAWALIIPITLVHLVVVVGPGISGLYYALTDWSGIGKAEFIGLGNFVELFTEDLNFRAAFRHNLFWMAFFLTVPMIMALSAASLLAQIRRGAMVIRSMFYLPYVLPSIVSAFTWSMLLNPSLGIGAALDKIGIKGLDHPWLGDFRTALASIAFADNWHWWGFLSILFLTAMQSIPVDLYDAAKMDGANRWQQFRNVTLPGIRPTILFMLLMTAIWSFLSFDYVWILTQGGPSGASELVSSHLYKQAFLRFEAGYAAAIGLTVSLMAGCIVGGFTILRRRGWEI</sequence>
<dbReference type="Gene3D" id="1.10.3720.10">
    <property type="entry name" value="MetI-like"/>
    <property type="match status" value="1"/>
</dbReference>
<comment type="subcellular location">
    <subcellularLocation>
        <location evidence="1 7">Cell membrane</location>
        <topology evidence="1 7">Multi-pass membrane protein</topology>
    </subcellularLocation>
</comment>